<evidence type="ECO:0000256" key="2">
    <source>
        <dbReference type="ARBA" id="ARBA00023180"/>
    </source>
</evidence>
<dbReference type="InterPro" id="IPR008963">
    <property type="entry name" value="Purple_acid_Pase-like_N"/>
</dbReference>
<dbReference type="AlphaFoldDB" id="A0A0L8GTN8"/>
<comment type="similarity">
    <text evidence="3">Belongs to the metallophosphoesterase superfamily. Purple acid phosphatase family.</text>
</comment>
<feature type="chain" id="PRO_5010000642" description="Purple acid phosphatase" evidence="3">
    <location>
        <begin position="18"/>
        <end position="474"/>
    </location>
</feature>
<name>A0A0L8GTN8_OCTBM</name>
<feature type="domain" description="Calcineurin-like phosphoesterase" evidence="4">
    <location>
        <begin position="186"/>
        <end position="385"/>
    </location>
</feature>
<dbReference type="STRING" id="37653.A0A0L8GTN8"/>
<keyword evidence="1 3" id="KW-0732">Signal</keyword>
<sequence length="474" mass="54231">MLLSLGIVSLFWSVCYTTFVSDNEELNRIFADMSPKVVNPLKEPIILSSEPVQGLHLALKGHNEILAIWLTPVPFINNSFSPACLYGNIHSETPSKVQGKSYTYTAGMFQLTLNRAVLKLEKFENIYDIVYYVCGDPAYGWSTIQSFSLQKPNMLTPKEVNSCTISKSENSYISSVNSKSEKRNLIGIVGDLGVTNSDETIESIWNFTRSLEMKILIHIGDISYADNFSKREGNNSYIWTEYMNKIKRITSRIPYMVLPGNHEVQFNFGAYLNWFRMPYLESDSDSPFWYSFDYMGVHFSMFSTEHDVNQSSIQYQWLENDLNKANLNRDKVPWVIALAHRPLYCSSHNANISCKSLSTKLRAALENLLVQKNVDVYVSGHVHHYERSYPVANNVVSSWNYHNPKAPVHLINGAGGNPEPNDESFYNKAKWRAFYVKGKDTGHVIMEAFPKALHFQYIRSKNSAVMDEFRLTRT</sequence>
<feature type="domain" description="Purple acid phosphatase C-terminal" evidence="5">
    <location>
        <begin position="406"/>
        <end position="468"/>
    </location>
</feature>
<dbReference type="Pfam" id="PF00149">
    <property type="entry name" value="Metallophos"/>
    <property type="match status" value="1"/>
</dbReference>
<evidence type="ECO:0000256" key="3">
    <source>
        <dbReference type="RuleBase" id="RU361203"/>
    </source>
</evidence>
<keyword evidence="2" id="KW-0325">Glycoprotein</keyword>
<evidence type="ECO:0000256" key="1">
    <source>
        <dbReference type="ARBA" id="ARBA00022729"/>
    </source>
</evidence>
<dbReference type="GO" id="GO:0046872">
    <property type="term" value="F:metal ion binding"/>
    <property type="evidence" value="ECO:0007669"/>
    <property type="project" value="InterPro"/>
</dbReference>
<dbReference type="OrthoDB" id="45007at2759"/>
<accession>A0A0L8GTN8</accession>
<dbReference type="SUPFAM" id="SSF49363">
    <property type="entry name" value="Purple acid phosphatase, N-terminal domain"/>
    <property type="match status" value="1"/>
</dbReference>
<evidence type="ECO:0000259" key="4">
    <source>
        <dbReference type="Pfam" id="PF00149"/>
    </source>
</evidence>
<dbReference type="OMA" id="NETHAYW"/>
<reference evidence="6" key="1">
    <citation type="submission" date="2015-07" db="EMBL/GenBank/DDBJ databases">
        <title>MeaNS - Measles Nucleotide Surveillance Program.</title>
        <authorList>
            <person name="Tran T."/>
            <person name="Druce J."/>
        </authorList>
    </citation>
    <scope>NUCLEOTIDE SEQUENCE</scope>
    <source>
        <strain evidence="6">UCB-OBI-ISO-001</strain>
        <tissue evidence="6">Gonad</tissue>
    </source>
</reference>
<comment type="catalytic activity">
    <reaction evidence="3">
        <text>a phosphate monoester + H2O = an alcohol + phosphate</text>
        <dbReference type="Rhea" id="RHEA:15017"/>
        <dbReference type="ChEBI" id="CHEBI:15377"/>
        <dbReference type="ChEBI" id="CHEBI:30879"/>
        <dbReference type="ChEBI" id="CHEBI:43474"/>
        <dbReference type="ChEBI" id="CHEBI:67140"/>
        <dbReference type="EC" id="3.1.3.2"/>
    </reaction>
</comment>
<dbReference type="EMBL" id="KQ420475">
    <property type="protein sequence ID" value="KOF80169.1"/>
    <property type="molecule type" value="Genomic_DNA"/>
</dbReference>
<organism evidence="6">
    <name type="scientific">Octopus bimaculoides</name>
    <name type="common">California two-spotted octopus</name>
    <dbReference type="NCBI Taxonomy" id="37653"/>
    <lineage>
        <taxon>Eukaryota</taxon>
        <taxon>Metazoa</taxon>
        <taxon>Spiralia</taxon>
        <taxon>Lophotrochozoa</taxon>
        <taxon>Mollusca</taxon>
        <taxon>Cephalopoda</taxon>
        <taxon>Coleoidea</taxon>
        <taxon>Octopodiformes</taxon>
        <taxon>Octopoda</taxon>
        <taxon>Incirrata</taxon>
        <taxon>Octopodidae</taxon>
        <taxon>Octopus</taxon>
    </lineage>
</organism>
<dbReference type="PANTHER" id="PTHR45867">
    <property type="entry name" value="PURPLE ACID PHOSPHATASE"/>
    <property type="match status" value="1"/>
</dbReference>
<proteinExistence type="inferred from homology"/>
<dbReference type="EC" id="3.1.3.2" evidence="3"/>
<dbReference type="InterPro" id="IPR029052">
    <property type="entry name" value="Metallo-depent_PP-like"/>
</dbReference>
<evidence type="ECO:0000313" key="6">
    <source>
        <dbReference type="EMBL" id="KOF80169.1"/>
    </source>
</evidence>
<dbReference type="InterPro" id="IPR004843">
    <property type="entry name" value="Calcineurin-like_PHP"/>
</dbReference>
<protein>
    <recommendedName>
        <fullName evidence="3">Purple acid phosphatase</fullName>
        <ecNumber evidence="3">3.1.3.2</ecNumber>
    </recommendedName>
</protein>
<gene>
    <name evidence="6" type="ORF">OCBIM_22028325mg</name>
</gene>
<dbReference type="Gene3D" id="3.60.21.10">
    <property type="match status" value="1"/>
</dbReference>
<dbReference type="SUPFAM" id="SSF56300">
    <property type="entry name" value="Metallo-dependent phosphatases"/>
    <property type="match status" value="1"/>
</dbReference>
<dbReference type="Pfam" id="PF14008">
    <property type="entry name" value="Metallophos_C"/>
    <property type="match status" value="1"/>
</dbReference>
<evidence type="ECO:0000259" key="5">
    <source>
        <dbReference type="Pfam" id="PF14008"/>
    </source>
</evidence>
<keyword evidence="3" id="KW-0378">Hydrolase</keyword>
<dbReference type="PANTHER" id="PTHR45867:SF3">
    <property type="entry name" value="ACID PHOSPHATASE TYPE 7"/>
    <property type="match status" value="1"/>
</dbReference>
<dbReference type="InterPro" id="IPR025733">
    <property type="entry name" value="PAPs_C"/>
</dbReference>
<dbReference type="CDD" id="cd00839">
    <property type="entry name" value="MPP_PAPs"/>
    <property type="match status" value="1"/>
</dbReference>
<dbReference type="InterPro" id="IPR041792">
    <property type="entry name" value="MPP_PAP"/>
</dbReference>
<dbReference type="GO" id="GO:0003993">
    <property type="term" value="F:acid phosphatase activity"/>
    <property type="evidence" value="ECO:0007669"/>
    <property type="project" value="UniProtKB-EC"/>
</dbReference>
<feature type="signal peptide" evidence="3">
    <location>
        <begin position="1"/>
        <end position="17"/>
    </location>
</feature>